<dbReference type="PANTHER" id="PTHR33203:SF63">
    <property type="entry name" value="OLEOSIN 18.2 KDA"/>
    <property type="match status" value="1"/>
</dbReference>
<organism evidence="11 12">
    <name type="scientific">Vicia faba</name>
    <name type="common">Broad bean</name>
    <name type="synonym">Faba vulgaris</name>
    <dbReference type="NCBI Taxonomy" id="3906"/>
    <lineage>
        <taxon>Eukaryota</taxon>
        <taxon>Viridiplantae</taxon>
        <taxon>Streptophyta</taxon>
        <taxon>Embryophyta</taxon>
        <taxon>Tracheophyta</taxon>
        <taxon>Spermatophyta</taxon>
        <taxon>Magnoliopsida</taxon>
        <taxon>eudicotyledons</taxon>
        <taxon>Gunneridae</taxon>
        <taxon>Pentapetalae</taxon>
        <taxon>rosids</taxon>
        <taxon>fabids</taxon>
        <taxon>Fabales</taxon>
        <taxon>Fabaceae</taxon>
        <taxon>Papilionoideae</taxon>
        <taxon>50 kb inversion clade</taxon>
        <taxon>NPAAA clade</taxon>
        <taxon>Hologalegina</taxon>
        <taxon>IRL clade</taxon>
        <taxon>Fabeae</taxon>
        <taxon>Vicia</taxon>
    </lineage>
</organism>
<dbReference type="EMBL" id="OX451735">
    <property type="protein sequence ID" value="CAI8594538.1"/>
    <property type="molecule type" value="Genomic_DNA"/>
</dbReference>
<evidence type="ECO:0000256" key="4">
    <source>
        <dbReference type="ARBA" id="ARBA00010858"/>
    </source>
</evidence>
<evidence type="ECO:0000313" key="11">
    <source>
        <dbReference type="EMBL" id="CAI8594538.1"/>
    </source>
</evidence>
<evidence type="ECO:0000256" key="10">
    <source>
        <dbReference type="SAM" id="Phobius"/>
    </source>
</evidence>
<dbReference type="Pfam" id="PF01277">
    <property type="entry name" value="Oleosin"/>
    <property type="match status" value="1"/>
</dbReference>
<keyword evidence="12" id="KW-1185">Reference proteome</keyword>
<feature type="region of interest" description="Disordered" evidence="9">
    <location>
        <begin position="1"/>
        <end position="26"/>
    </location>
</feature>
<feature type="transmembrane region" description="Helical" evidence="10">
    <location>
        <begin position="118"/>
        <end position="143"/>
    </location>
</feature>
<evidence type="ECO:0000256" key="3">
    <source>
        <dbReference type="ARBA" id="ARBA00004502"/>
    </source>
</evidence>
<evidence type="ECO:0000256" key="9">
    <source>
        <dbReference type="SAM" id="MobiDB-lite"/>
    </source>
</evidence>
<dbReference type="GO" id="GO:0016020">
    <property type="term" value="C:membrane"/>
    <property type="evidence" value="ECO:0007669"/>
    <property type="project" value="UniProtKB-SubCell"/>
</dbReference>
<feature type="transmembrane region" description="Helical" evidence="10">
    <location>
        <begin position="90"/>
        <end position="112"/>
    </location>
</feature>
<keyword evidence="6 10" id="KW-0812">Transmembrane</keyword>
<reference evidence="11 12" key="1">
    <citation type="submission" date="2023-01" db="EMBL/GenBank/DDBJ databases">
        <authorList>
            <person name="Kreplak J."/>
        </authorList>
    </citation>
    <scope>NUCLEOTIDE SEQUENCE [LARGE SCALE GENOMIC DNA]</scope>
</reference>
<proteinExistence type="inferred from homology"/>
<evidence type="ECO:0000256" key="1">
    <source>
        <dbReference type="ARBA" id="ARBA00002582"/>
    </source>
</evidence>
<name>A0AAV0ZBR7_VICFA</name>
<dbReference type="Proteomes" id="UP001157006">
    <property type="component" value="Chromosome 1S"/>
</dbReference>
<feature type="transmembrane region" description="Helical" evidence="10">
    <location>
        <begin position="66"/>
        <end position="85"/>
    </location>
</feature>
<sequence>MAQPQIQVHSSATHYETGTYHQPSPQQRSLRKEVYKGVNYPDRHRYDDDCVEDFSSFNFFERGPSLSQILATLGGIFVGGTLLLLASVSFFVSLVGLTITTPLFILFSPILVPAVLTIGLAVAAVLTADACGLTGLISLSWVARYIRVVQETMPEQVDSFKGRLADVAGYVGQKTKDVGEKTKEVGQDIQVKAHEAKRSA</sequence>
<dbReference type="PANTHER" id="PTHR33203">
    <property type="entry name" value="OLEOSIN"/>
    <property type="match status" value="1"/>
</dbReference>
<comment type="similarity">
    <text evidence="4">Belongs to the oleosin family.</text>
</comment>
<evidence type="ECO:0008006" key="13">
    <source>
        <dbReference type="Google" id="ProtNLM"/>
    </source>
</evidence>
<dbReference type="GO" id="GO:0010344">
    <property type="term" value="P:seed oilbody biogenesis"/>
    <property type="evidence" value="ECO:0007669"/>
    <property type="project" value="TreeGrafter"/>
</dbReference>
<evidence type="ECO:0000256" key="8">
    <source>
        <dbReference type="ARBA" id="ARBA00023136"/>
    </source>
</evidence>
<keyword evidence="8 10" id="KW-0472">Membrane</keyword>
<keyword evidence="5" id="KW-0551">Lipid droplet</keyword>
<evidence type="ECO:0000313" key="12">
    <source>
        <dbReference type="Proteomes" id="UP001157006"/>
    </source>
</evidence>
<dbReference type="GO" id="GO:0012511">
    <property type="term" value="C:monolayer-surrounded lipid storage body"/>
    <property type="evidence" value="ECO:0007669"/>
    <property type="project" value="InterPro"/>
</dbReference>
<dbReference type="InterPro" id="IPR000136">
    <property type="entry name" value="Oleosin"/>
</dbReference>
<keyword evidence="7 10" id="KW-1133">Transmembrane helix</keyword>
<comment type="subcellular location">
    <subcellularLocation>
        <location evidence="3">Lipid droplet</location>
    </subcellularLocation>
    <subcellularLocation>
        <location evidence="2">Membrane</location>
        <topology evidence="2">Multi-pass membrane protein</topology>
    </subcellularLocation>
</comment>
<dbReference type="GO" id="GO:0019915">
    <property type="term" value="P:lipid storage"/>
    <property type="evidence" value="ECO:0007669"/>
    <property type="project" value="TreeGrafter"/>
</dbReference>
<evidence type="ECO:0000256" key="5">
    <source>
        <dbReference type="ARBA" id="ARBA00022677"/>
    </source>
</evidence>
<evidence type="ECO:0000256" key="2">
    <source>
        <dbReference type="ARBA" id="ARBA00004141"/>
    </source>
</evidence>
<evidence type="ECO:0000256" key="6">
    <source>
        <dbReference type="ARBA" id="ARBA00022692"/>
    </source>
</evidence>
<gene>
    <name evidence="11" type="ORF">VFH_I146600</name>
</gene>
<protein>
    <recommendedName>
        <fullName evidence="13">Oleosin</fullName>
    </recommendedName>
</protein>
<evidence type="ECO:0000256" key="7">
    <source>
        <dbReference type="ARBA" id="ARBA00022989"/>
    </source>
</evidence>
<accession>A0AAV0ZBR7</accession>
<dbReference type="GO" id="GO:0050826">
    <property type="term" value="P:response to freezing"/>
    <property type="evidence" value="ECO:0007669"/>
    <property type="project" value="TreeGrafter"/>
</dbReference>
<dbReference type="AlphaFoldDB" id="A0AAV0ZBR7"/>
<comment type="function">
    <text evidence="1">May have a structural role to stabilize the lipid body during desiccation of the seed by preventing coalescence of the oil. Probably interacts with both lipid and phospholipid moieties of lipid bodies. May also provide recognition signals for specific lipase anchorage in lipolysis during seedling growth.</text>
</comment>